<name>A0A8J4C278_9CHLO</name>
<evidence type="ECO:0000256" key="1">
    <source>
        <dbReference type="SAM" id="MobiDB-lite"/>
    </source>
</evidence>
<sequence length="127" mass="14108">MALVQQLPQVPMQKVDSPKHVRATGWWTSYFVTLGCQKTLASTGGGLFRWYGITIWDALTRAGVEIRQQLFATFAHLREEQKHPYWENGADVRYLKDAGVRVGNNGGRDGSSGKPSAPTALSYRPTV</sequence>
<feature type="region of interest" description="Disordered" evidence="1">
    <location>
        <begin position="103"/>
        <end position="127"/>
    </location>
</feature>
<proteinExistence type="predicted"/>
<accession>A0A8J4C278</accession>
<evidence type="ECO:0000313" key="2">
    <source>
        <dbReference type="EMBL" id="GIL94534.1"/>
    </source>
</evidence>
<dbReference type="Proteomes" id="UP000722791">
    <property type="component" value="Unassembled WGS sequence"/>
</dbReference>
<dbReference type="EMBL" id="BNCQ01000001">
    <property type="protein sequence ID" value="GIL94534.1"/>
    <property type="molecule type" value="Genomic_DNA"/>
</dbReference>
<evidence type="ECO:0000313" key="3">
    <source>
        <dbReference type="Proteomes" id="UP000722791"/>
    </source>
</evidence>
<organism evidence="2 3">
    <name type="scientific">Volvox reticuliferus</name>
    <dbReference type="NCBI Taxonomy" id="1737510"/>
    <lineage>
        <taxon>Eukaryota</taxon>
        <taxon>Viridiplantae</taxon>
        <taxon>Chlorophyta</taxon>
        <taxon>core chlorophytes</taxon>
        <taxon>Chlorophyceae</taxon>
        <taxon>CS clade</taxon>
        <taxon>Chlamydomonadales</taxon>
        <taxon>Volvocaceae</taxon>
        <taxon>Volvox</taxon>
    </lineage>
</organism>
<gene>
    <name evidence="2" type="ORF">Vretimale_767</name>
</gene>
<protein>
    <submittedName>
        <fullName evidence="2">Uncharacterized protein</fullName>
    </submittedName>
</protein>
<comment type="caution">
    <text evidence="2">The sequence shown here is derived from an EMBL/GenBank/DDBJ whole genome shotgun (WGS) entry which is preliminary data.</text>
</comment>
<reference evidence="2" key="1">
    <citation type="journal article" date="2021" name="Proc. Natl. Acad. Sci. U.S.A.">
        <title>Three genomes in the algal genus Volvox reveal the fate of a haploid sex-determining region after a transition to homothallism.</title>
        <authorList>
            <person name="Yamamoto K."/>
            <person name="Hamaji T."/>
            <person name="Kawai-Toyooka H."/>
            <person name="Matsuzaki R."/>
            <person name="Takahashi F."/>
            <person name="Nishimura Y."/>
            <person name="Kawachi M."/>
            <person name="Noguchi H."/>
            <person name="Minakuchi Y."/>
            <person name="Umen J.G."/>
            <person name="Toyoda A."/>
            <person name="Nozaki H."/>
        </authorList>
    </citation>
    <scope>NUCLEOTIDE SEQUENCE</scope>
    <source>
        <strain evidence="2">NIES-3785</strain>
    </source>
</reference>
<dbReference type="AlphaFoldDB" id="A0A8J4C278"/>